<evidence type="ECO:0000313" key="3">
    <source>
        <dbReference type="Proteomes" id="UP000182573"/>
    </source>
</evidence>
<keyword evidence="1" id="KW-1133">Transmembrane helix</keyword>
<dbReference type="AlphaFoldDB" id="A0A1H2ZMF0"/>
<dbReference type="EMBL" id="FNOF01000017">
    <property type="protein sequence ID" value="SDX18682.1"/>
    <property type="molecule type" value="Genomic_DNA"/>
</dbReference>
<feature type="transmembrane region" description="Helical" evidence="1">
    <location>
        <begin position="95"/>
        <end position="122"/>
    </location>
</feature>
<gene>
    <name evidence="2" type="ORF">SAMN05443574_11758</name>
</gene>
<keyword evidence="1" id="KW-0812">Transmembrane</keyword>
<proteinExistence type="predicted"/>
<protein>
    <submittedName>
        <fullName evidence="2">Uncharacterized protein</fullName>
    </submittedName>
</protein>
<evidence type="ECO:0000256" key="1">
    <source>
        <dbReference type="SAM" id="Phobius"/>
    </source>
</evidence>
<feature type="transmembrane region" description="Helical" evidence="1">
    <location>
        <begin position="7"/>
        <end position="27"/>
    </location>
</feature>
<dbReference type="RefSeq" id="WP_241431650.1">
    <property type="nucleotide sequence ID" value="NZ_FNOF01000017.1"/>
</dbReference>
<evidence type="ECO:0000313" key="2">
    <source>
        <dbReference type="EMBL" id="SDX18682.1"/>
    </source>
</evidence>
<accession>A0A1H2ZMF0</accession>
<organism evidence="2 3">
    <name type="scientific">Haloarcula vallismortis</name>
    <name type="common">Halobacterium vallismortis</name>
    <dbReference type="NCBI Taxonomy" id="28442"/>
    <lineage>
        <taxon>Archaea</taxon>
        <taxon>Methanobacteriati</taxon>
        <taxon>Methanobacteriota</taxon>
        <taxon>Stenosarchaea group</taxon>
        <taxon>Halobacteria</taxon>
        <taxon>Halobacteriales</taxon>
        <taxon>Haloarculaceae</taxon>
        <taxon>Haloarcula</taxon>
    </lineage>
</organism>
<sequence length="132" mass="14435">MPSARDTWIWYGLAALFVLSPVCVALSQMSMRLFISATSTGEVNAGTSLGMFALTVLTNWAAVLFSVLLTVGLFLDSRRLRRTDGGWQPTPLYALAGIVHGVGSTLLAAFAVSVPVMGYYLYRRRRRDTTAR</sequence>
<dbReference type="Proteomes" id="UP000182573">
    <property type="component" value="Unassembled WGS sequence"/>
</dbReference>
<reference evidence="2 3" key="1">
    <citation type="submission" date="2016-10" db="EMBL/GenBank/DDBJ databases">
        <authorList>
            <person name="de Groot N.N."/>
        </authorList>
    </citation>
    <scope>NUCLEOTIDE SEQUENCE [LARGE SCALE GENOMIC DNA]</scope>
    <source>
        <strain evidence="2 3">DSM 3756</strain>
    </source>
</reference>
<name>A0A1H2ZMF0_HALVA</name>
<feature type="transmembrane region" description="Helical" evidence="1">
    <location>
        <begin position="48"/>
        <end position="75"/>
    </location>
</feature>
<dbReference type="STRING" id="28442.SAMN05443574_11758"/>
<keyword evidence="1" id="KW-0472">Membrane</keyword>